<keyword evidence="10 15" id="KW-0156">Chromatin regulator</keyword>
<keyword evidence="12 15" id="KW-0539">Nucleus</keyword>
<proteinExistence type="inferred from homology"/>
<dbReference type="GO" id="GO:0061630">
    <property type="term" value="F:ubiquitin protein ligase activity"/>
    <property type="evidence" value="ECO:0007669"/>
    <property type="project" value="UniProtKB-EC"/>
</dbReference>
<evidence type="ECO:0000256" key="4">
    <source>
        <dbReference type="ARBA" id="ARBA00005555"/>
    </source>
</evidence>
<evidence type="ECO:0000256" key="2">
    <source>
        <dbReference type="ARBA" id="ARBA00004123"/>
    </source>
</evidence>
<keyword evidence="20" id="KW-1185">Reference proteome</keyword>
<dbReference type="SUPFAM" id="SSF57850">
    <property type="entry name" value="RING/U-box"/>
    <property type="match status" value="1"/>
</dbReference>
<comment type="catalytic activity">
    <reaction evidence="1 15">
        <text>S-ubiquitinyl-[E2 ubiquitin-conjugating enzyme]-L-cysteine + [acceptor protein]-L-lysine = [E2 ubiquitin-conjugating enzyme]-L-cysteine + N(6)-ubiquitinyl-[acceptor protein]-L-lysine.</text>
        <dbReference type="EC" id="2.3.2.27"/>
    </reaction>
</comment>
<dbReference type="PROSITE" id="PS50089">
    <property type="entry name" value="ZF_RING_2"/>
    <property type="match status" value="1"/>
</dbReference>
<sequence length="814" mass="91462">MLQTMDSRKRPLSPDGASSSSINSKKRAVNSGSAAASPRQRPNGDLAHDEPKDENLEAFRKEALYRRMRHYARELERTQATADEFEKRKNVCEAGMAAMEACWNQLLDTLRSLVRSEKLPPADERTRELFDLVRRSIDEEDRDDDEEDDDDDDDSTDYQIALQDLAASSQSLIAQVAQLAPHSPPDTKDLRNKLHIAQTEANSLRSEVHLLRGRLADAQAQSETLRNSLQIVENKLERANSQTVQAMGDKSSKVNGSTPPSVDVKEEPPVEATSSTVPNGIVNTKSDNEWKSLAESRQQLIDEMNNHYQGVLVELKQLKVAFAAPTEEMVLGSSAYKLMQEQLNHSKADVDEYKTRWAAVRDELDNLKANQRTMQEEALSKSQATIDELQSTLQKRDADCLRLRESRDALTTELSMRRARDNERTNGVAQLKVLVDTRGERINVLMSEIRRLKAAIAAQVGDQDLLRYVMGLDVSSDPENGMQVQPSYVADLKARLESAQARLQAVESPGEAEIELAKFHKAFGKWQDTFADIRENIIAAKEAELKVANAKCVELDAGLNDMFAEVDKLSVAWETLDKQNKLKVFDLLALEDKILKVTTEKAKADNKYFQVMKAKETQEAECKTMSRNMARQTALIERFSQSQAQMNGQLVSADKQAVAQKQMIQQLMDRLEDATREIHARDIRLGAERARVVELEKQRNQADAAAIEARATAGKAKEEVKKAQDEAKQASLVSTSTKGTSSTRELEFQKENAKVMAILRCSTCVKNFRSHTLLKCMHTFCKDCIDARVTTRQRKCPACNIPFAAQDVQQIYFQ</sequence>
<keyword evidence="5 15" id="KW-0808">Transferase</keyword>
<dbReference type="PANTHER" id="PTHR23163:SF0">
    <property type="entry name" value="E3 UBIQUITIN-PROTEIN LIGASE BRE1"/>
    <property type="match status" value="1"/>
</dbReference>
<dbReference type="GO" id="GO:0006325">
    <property type="term" value="P:chromatin organization"/>
    <property type="evidence" value="ECO:0007669"/>
    <property type="project" value="UniProtKB-KW"/>
</dbReference>
<evidence type="ECO:0000256" key="8">
    <source>
        <dbReference type="ARBA" id="ARBA00022786"/>
    </source>
</evidence>
<dbReference type="EMBL" id="LN679104">
    <property type="protein sequence ID" value="CEL60954.1"/>
    <property type="molecule type" value="Genomic_DNA"/>
</dbReference>
<comment type="similarity">
    <text evidence="4 15">Belongs to the BRE1 family.</text>
</comment>
<protein>
    <recommendedName>
        <fullName evidence="15">E3 ubiquitin protein ligase</fullName>
        <ecNumber evidence="15">2.3.2.27</ecNumber>
    </recommendedName>
</protein>
<evidence type="ECO:0000256" key="14">
    <source>
        <dbReference type="PROSITE-ProRule" id="PRU00175"/>
    </source>
</evidence>
<comment type="subcellular location">
    <subcellularLocation>
        <location evidence="2 15">Nucleus</location>
    </subcellularLocation>
</comment>
<accession>A0A0B7FVQ0</accession>
<dbReference type="InterPro" id="IPR013083">
    <property type="entry name" value="Znf_RING/FYVE/PHD"/>
</dbReference>
<dbReference type="InterPro" id="IPR013956">
    <property type="entry name" value="E3_ubiquit_lig_Bre1"/>
</dbReference>
<dbReference type="GO" id="GO:0005634">
    <property type="term" value="C:nucleus"/>
    <property type="evidence" value="ECO:0007669"/>
    <property type="project" value="UniProtKB-SubCell"/>
</dbReference>
<dbReference type="EC" id="2.3.2.27" evidence="15"/>
<dbReference type="CDD" id="cd16499">
    <property type="entry name" value="RING-HC_Bre1-like"/>
    <property type="match status" value="1"/>
</dbReference>
<feature type="compositionally biased region" description="Basic and acidic residues" evidence="17">
    <location>
        <begin position="46"/>
        <end position="55"/>
    </location>
</feature>
<keyword evidence="9 15" id="KW-0862">Zinc</keyword>
<keyword evidence="7 14" id="KW-0863">Zinc-finger</keyword>
<keyword evidence="11 15" id="KW-0175">Coiled coil</keyword>
<dbReference type="InterPro" id="IPR017907">
    <property type="entry name" value="Znf_RING_CS"/>
</dbReference>
<evidence type="ECO:0000256" key="11">
    <source>
        <dbReference type="ARBA" id="ARBA00023054"/>
    </source>
</evidence>
<keyword evidence="8 15" id="KW-0833">Ubl conjugation pathway</keyword>
<feature type="region of interest" description="Disordered" evidence="17">
    <location>
        <begin position="1"/>
        <end position="55"/>
    </location>
</feature>
<evidence type="ECO:0000256" key="17">
    <source>
        <dbReference type="SAM" id="MobiDB-lite"/>
    </source>
</evidence>
<feature type="region of interest" description="Disordered" evidence="17">
    <location>
        <begin position="137"/>
        <end position="156"/>
    </location>
</feature>
<keyword evidence="6 15" id="KW-0479">Metal-binding</keyword>
<evidence type="ECO:0000256" key="9">
    <source>
        <dbReference type="ARBA" id="ARBA00022833"/>
    </source>
</evidence>
<evidence type="ECO:0000313" key="20">
    <source>
        <dbReference type="Proteomes" id="UP000059188"/>
    </source>
</evidence>
<dbReference type="PROSITE" id="PS00518">
    <property type="entry name" value="ZF_RING_1"/>
    <property type="match status" value="1"/>
</dbReference>
<dbReference type="Gene3D" id="3.30.40.10">
    <property type="entry name" value="Zinc/RING finger domain, C3HC4 (zinc finger)"/>
    <property type="match status" value="1"/>
</dbReference>
<evidence type="ECO:0000256" key="5">
    <source>
        <dbReference type="ARBA" id="ARBA00022679"/>
    </source>
</evidence>
<dbReference type="Gene3D" id="1.10.287.1490">
    <property type="match status" value="1"/>
</dbReference>
<evidence type="ECO:0000256" key="12">
    <source>
        <dbReference type="ARBA" id="ARBA00023242"/>
    </source>
</evidence>
<gene>
    <name evidence="19" type="ORF">RSOLAG1IB_04193</name>
</gene>
<feature type="compositionally biased region" description="Acidic residues" evidence="17">
    <location>
        <begin position="138"/>
        <end position="156"/>
    </location>
</feature>
<feature type="region of interest" description="Disordered" evidence="17">
    <location>
        <begin position="243"/>
        <end position="278"/>
    </location>
</feature>
<evidence type="ECO:0000256" key="10">
    <source>
        <dbReference type="ARBA" id="ARBA00022853"/>
    </source>
</evidence>
<feature type="coiled-coil region" evidence="16">
    <location>
        <begin position="61"/>
        <end position="88"/>
    </location>
</feature>
<evidence type="ECO:0000256" key="7">
    <source>
        <dbReference type="ARBA" id="ARBA00022771"/>
    </source>
</evidence>
<dbReference type="Proteomes" id="UP000059188">
    <property type="component" value="Unassembled WGS sequence"/>
</dbReference>
<dbReference type="OrthoDB" id="10266039at2759"/>
<feature type="coiled-coil region" evidence="16">
    <location>
        <begin position="336"/>
        <end position="377"/>
    </location>
</feature>
<dbReference type="UniPathway" id="UPA00143"/>
<dbReference type="InterPro" id="IPR018957">
    <property type="entry name" value="Znf_C3HC4_RING-type"/>
</dbReference>
<comment type="pathway">
    <text evidence="3 15">Protein modification; protein ubiquitination.</text>
</comment>
<dbReference type="PANTHER" id="PTHR23163">
    <property type="entry name" value="RING FINGER PROTEIN-RELATED"/>
    <property type="match status" value="1"/>
</dbReference>
<feature type="coiled-coil region" evidence="16">
    <location>
        <begin position="657"/>
        <end position="733"/>
    </location>
</feature>
<dbReference type="GO" id="GO:0008270">
    <property type="term" value="F:zinc ion binding"/>
    <property type="evidence" value="ECO:0007669"/>
    <property type="project" value="UniProtKB-KW"/>
</dbReference>
<evidence type="ECO:0000259" key="18">
    <source>
        <dbReference type="PROSITE" id="PS50089"/>
    </source>
</evidence>
<dbReference type="InterPro" id="IPR058643">
    <property type="entry name" value="BRE1-like_CC"/>
</dbReference>
<dbReference type="GO" id="GO:0016567">
    <property type="term" value="P:protein ubiquitination"/>
    <property type="evidence" value="ECO:0007669"/>
    <property type="project" value="UniProtKB-UniRule"/>
</dbReference>
<comment type="function">
    <text evidence="13">E3 ubiquitin-protein ligase that mediates monoubiquitination of histone H2B to form H2BK123ub1. H2BK123ub1 gives a specific tag for epigenetic transcriptional activation and is also a prerequisite for H3K4me and H3K79me formation.</text>
</comment>
<evidence type="ECO:0000256" key="16">
    <source>
        <dbReference type="SAM" id="Coils"/>
    </source>
</evidence>
<dbReference type="Pfam" id="PF00097">
    <property type="entry name" value="zf-C3HC4"/>
    <property type="match status" value="1"/>
</dbReference>
<name>A0A0B7FVQ0_THACB</name>
<evidence type="ECO:0000256" key="15">
    <source>
        <dbReference type="RuleBase" id="RU365038"/>
    </source>
</evidence>
<evidence type="ECO:0000256" key="1">
    <source>
        <dbReference type="ARBA" id="ARBA00000900"/>
    </source>
</evidence>
<dbReference type="STRING" id="1108050.A0A0B7FVQ0"/>
<dbReference type="GO" id="GO:0033503">
    <property type="term" value="C:HULC complex"/>
    <property type="evidence" value="ECO:0007669"/>
    <property type="project" value="TreeGrafter"/>
</dbReference>
<evidence type="ECO:0000256" key="3">
    <source>
        <dbReference type="ARBA" id="ARBA00004906"/>
    </source>
</evidence>
<dbReference type="AlphaFoldDB" id="A0A0B7FVQ0"/>
<evidence type="ECO:0000313" key="19">
    <source>
        <dbReference type="EMBL" id="CEL60954.1"/>
    </source>
</evidence>
<feature type="domain" description="RING-type" evidence="18">
    <location>
        <begin position="761"/>
        <end position="800"/>
    </location>
</feature>
<evidence type="ECO:0000256" key="6">
    <source>
        <dbReference type="ARBA" id="ARBA00022723"/>
    </source>
</evidence>
<dbReference type="Pfam" id="PF26095">
    <property type="entry name" value="CC_Bre1"/>
    <property type="match status" value="1"/>
</dbReference>
<dbReference type="Pfam" id="PF08647">
    <property type="entry name" value="BRE1"/>
    <property type="match status" value="1"/>
</dbReference>
<reference evidence="19 20" key="1">
    <citation type="submission" date="2014-11" db="EMBL/GenBank/DDBJ databases">
        <authorList>
            <person name="Wibberg Daniel"/>
        </authorList>
    </citation>
    <scope>NUCLEOTIDE SEQUENCE [LARGE SCALE GENOMIC DNA]</scope>
    <source>
        <strain evidence="19">Rhizoctonia solani AG1-IB 7/3/14</strain>
    </source>
</reference>
<dbReference type="InterPro" id="IPR001841">
    <property type="entry name" value="Znf_RING"/>
</dbReference>
<evidence type="ECO:0000256" key="13">
    <source>
        <dbReference type="ARBA" id="ARBA00059679"/>
    </source>
</evidence>
<organism evidence="19 20">
    <name type="scientific">Thanatephorus cucumeris (strain AG1-IB / isolate 7/3/14)</name>
    <name type="common">Lettuce bottom rot fungus</name>
    <name type="synonym">Rhizoctonia solani</name>
    <dbReference type="NCBI Taxonomy" id="1108050"/>
    <lineage>
        <taxon>Eukaryota</taxon>
        <taxon>Fungi</taxon>
        <taxon>Dikarya</taxon>
        <taxon>Basidiomycota</taxon>
        <taxon>Agaricomycotina</taxon>
        <taxon>Agaricomycetes</taxon>
        <taxon>Cantharellales</taxon>
        <taxon>Ceratobasidiaceae</taxon>
        <taxon>Rhizoctonia</taxon>
        <taxon>Rhizoctonia solani AG-1</taxon>
    </lineage>
</organism>
<feature type="coiled-coil region" evidence="16">
    <location>
        <begin position="187"/>
        <end position="242"/>
    </location>
</feature>